<evidence type="ECO:0000313" key="10">
    <source>
        <dbReference type="Proteomes" id="UP000198341"/>
    </source>
</evidence>
<protein>
    <recommendedName>
        <fullName evidence="8">Major facilitator superfamily (MFS) profile domain-containing protein</fullName>
    </recommendedName>
</protein>
<dbReference type="Proteomes" id="UP000198341">
    <property type="component" value="Chromosome 11"/>
</dbReference>
<feature type="transmembrane region" description="Helical" evidence="7">
    <location>
        <begin position="20"/>
        <end position="43"/>
    </location>
</feature>
<dbReference type="SUPFAM" id="SSF103473">
    <property type="entry name" value="MFS general substrate transporter"/>
    <property type="match status" value="1"/>
</dbReference>
<feature type="domain" description="Major facilitator superfamily (MFS) profile" evidence="8">
    <location>
        <begin position="30"/>
        <end position="573"/>
    </location>
</feature>
<dbReference type="Gene3D" id="1.20.1250.20">
    <property type="entry name" value="MFS general substrate transporter like domains"/>
    <property type="match status" value="2"/>
</dbReference>
<evidence type="ECO:0000256" key="2">
    <source>
        <dbReference type="ARBA" id="ARBA00022448"/>
    </source>
</evidence>
<keyword evidence="5 7" id="KW-0472">Membrane</keyword>
<dbReference type="KEGG" id="bpg:Bathy11g03420"/>
<gene>
    <name evidence="9" type="ordered locus">Bathy11g03420</name>
</gene>
<dbReference type="PANTHER" id="PTHR23504:SF15">
    <property type="entry name" value="MAJOR FACILITATOR SUPERFAMILY (MFS) PROFILE DOMAIN-CONTAINING PROTEIN"/>
    <property type="match status" value="1"/>
</dbReference>
<keyword evidence="4 7" id="KW-1133">Transmembrane helix</keyword>
<evidence type="ECO:0000256" key="3">
    <source>
        <dbReference type="ARBA" id="ARBA00022692"/>
    </source>
</evidence>
<proteinExistence type="predicted"/>
<feature type="transmembrane region" description="Helical" evidence="7">
    <location>
        <begin position="63"/>
        <end position="84"/>
    </location>
</feature>
<dbReference type="InterPro" id="IPR020846">
    <property type="entry name" value="MFS_dom"/>
</dbReference>
<evidence type="ECO:0000313" key="9">
    <source>
        <dbReference type="EMBL" id="CCO18430.1"/>
    </source>
</evidence>
<name>K8F0Z4_9CHLO</name>
<evidence type="ECO:0000256" key="1">
    <source>
        <dbReference type="ARBA" id="ARBA00004141"/>
    </source>
</evidence>
<evidence type="ECO:0000259" key="8">
    <source>
        <dbReference type="PROSITE" id="PS50850"/>
    </source>
</evidence>
<evidence type="ECO:0000256" key="5">
    <source>
        <dbReference type="ARBA" id="ARBA00023136"/>
    </source>
</evidence>
<organism evidence="9 10">
    <name type="scientific">Bathycoccus prasinos</name>
    <dbReference type="NCBI Taxonomy" id="41875"/>
    <lineage>
        <taxon>Eukaryota</taxon>
        <taxon>Viridiplantae</taxon>
        <taxon>Chlorophyta</taxon>
        <taxon>Mamiellophyceae</taxon>
        <taxon>Mamiellales</taxon>
        <taxon>Bathycoccaceae</taxon>
        <taxon>Bathycoccus</taxon>
    </lineage>
</organism>
<dbReference type="GeneID" id="19013021"/>
<dbReference type="PANTHER" id="PTHR23504">
    <property type="entry name" value="MAJOR FACILITATOR SUPERFAMILY DOMAIN-CONTAINING PROTEIN 10"/>
    <property type="match status" value="1"/>
</dbReference>
<dbReference type="AlphaFoldDB" id="K8F0Z4"/>
<feature type="transmembrane region" description="Helical" evidence="7">
    <location>
        <begin position="205"/>
        <end position="225"/>
    </location>
</feature>
<evidence type="ECO:0000256" key="6">
    <source>
        <dbReference type="SAM" id="MobiDB-lite"/>
    </source>
</evidence>
<feature type="transmembrane region" description="Helical" evidence="7">
    <location>
        <begin position="159"/>
        <end position="178"/>
    </location>
</feature>
<keyword evidence="3 7" id="KW-0812">Transmembrane</keyword>
<sequence length="578" mass="63252">MDDDDEKKKKKKKQITTLDWTTVIAIQSCSLISIMSSTFIFSTGIFMVKNFDRNNVKEDEAKAALRCGLLIASKPFFSAMSSYMWGRSGDRIGFKFNILVSVIFVAAINLAFGFAETYTQAVWVRSLSGFFDGIVVLVKPSLSLISDKTNANRAFGTTGLAYGLGTSIAPAIASFLAFPCTSWKMYDTKNEGGKECPALFEKYPFVLSSSWITIVAVPAFVFALVCMKIVPPTRAAAAVENSSREDIEKANGFSISFEMVETGKLNQSIPEVEEEEEEEKEEEESESESGGENDKLVSIPLIDDDSDDFDDSAEHAVETVKLIQEKDSSSSFSEIPMTTSTTTTTDASSFPSTKTGRDRTSIWILLKDEDIYQAISLQIMVTMNVLTGTEITPIWLATSIENGGLGWKTQDIGVFGTVMGVTIMSFQLFAFVKLTDKYGIVRLVTWALFLSALVYPCHSIANSIARVSKPGAWAMVVSLGMIRGSLGPIMMGGISLIVNNAAPRESLGVVNGFAGTFSNLSRALAPLVGGSLIAVMASSPKDAFMRNWYPFLGLGFFFLVLGWYSMRLSRRLDVPRMH</sequence>
<accession>K8F0Z4</accession>
<dbReference type="InterPro" id="IPR011701">
    <property type="entry name" value="MFS"/>
</dbReference>
<dbReference type="GO" id="GO:0016020">
    <property type="term" value="C:membrane"/>
    <property type="evidence" value="ECO:0007669"/>
    <property type="project" value="UniProtKB-SubCell"/>
</dbReference>
<feature type="region of interest" description="Disordered" evidence="6">
    <location>
        <begin position="331"/>
        <end position="355"/>
    </location>
</feature>
<evidence type="ECO:0000256" key="7">
    <source>
        <dbReference type="SAM" id="Phobius"/>
    </source>
</evidence>
<keyword evidence="10" id="KW-1185">Reference proteome</keyword>
<feature type="transmembrane region" description="Helical" evidence="7">
    <location>
        <begin position="438"/>
        <end position="461"/>
    </location>
</feature>
<dbReference type="eggNOG" id="KOG2615">
    <property type="taxonomic scope" value="Eukaryota"/>
</dbReference>
<dbReference type="GO" id="GO:0022857">
    <property type="term" value="F:transmembrane transporter activity"/>
    <property type="evidence" value="ECO:0007669"/>
    <property type="project" value="InterPro"/>
</dbReference>
<comment type="subcellular location">
    <subcellularLocation>
        <location evidence="1">Membrane</location>
        <topology evidence="1">Multi-pass membrane protein</topology>
    </subcellularLocation>
</comment>
<dbReference type="InterPro" id="IPR036259">
    <property type="entry name" value="MFS_trans_sf"/>
</dbReference>
<feature type="transmembrane region" description="Helical" evidence="7">
    <location>
        <begin position="96"/>
        <end position="115"/>
    </location>
</feature>
<feature type="transmembrane region" description="Helical" evidence="7">
    <location>
        <begin position="412"/>
        <end position="432"/>
    </location>
</feature>
<dbReference type="OrthoDB" id="10262656at2759"/>
<dbReference type="Pfam" id="PF07690">
    <property type="entry name" value="MFS_1"/>
    <property type="match status" value="1"/>
</dbReference>
<dbReference type="PROSITE" id="PS50850">
    <property type="entry name" value="MFS"/>
    <property type="match status" value="1"/>
</dbReference>
<feature type="compositionally biased region" description="Acidic residues" evidence="6">
    <location>
        <begin position="271"/>
        <end position="291"/>
    </location>
</feature>
<feature type="transmembrane region" description="Helical" evidence="7">
    <location>
        <begin position="548"/>
        <end position="566"/>
    </location>
</feature>
<reference evidence="9 10" key="1">
    <citation type="submission" date="2011-10" db="EMBL/GenBank/DDBJ databases">
        <authorList>
            <person name="Genoscope - CEA"/>
        </authorList>
    </citation>
    <scope>NUCLEOTIDE SEQUENCE [LARGE SCALE GENOMIC DNA]</scope>
    <source>
        <strain evidence="9 10">RCC 1105</strain>
    </source>
</reference>
<dbReference type="EMBL" id="FO082268">
    <property type="protein sequence ID" value="CCO18430.1"/>
    <property type="molecule type" value="Genomic_DNA"/>
</dbReference>
<feature type="compositionally biased region" description="Low complexity" evidence="6">
    <location>
        <begin position="338"/>
        <end position="353"/>
    </location>
</feature>
<feature type="region of interest" description="Disordered" evidence="6">
    <location>
        <begin position="264"/>
        <end position="301"/>
    </location>
</feature>
<feature type="transmembrane region" description="Helical" evidence="7">
    <location>
        <begin position="121"/>
        <end position="138"/>
    </location>
</feature>
<feature type="transmembrane region" description="Helical" evidence="7">
    <location>
        <begin position="473"/>
        <end position="498"/>
    </location>
</feature>
<keyword evidence="2" id="KW-0813">Transport</keyword>
<dbReference type="RefSeq" id="XP_007510085.1">
    <property type="nucleotide sequence ID" value="XM_007510023.1"/>
</dbReference>
<evidence type="ECO:0000256" key="4">
    <source>
        <dbReference type="ARBA" id="ARBA00022989"/>
    </source>
</evidence>